<dbReference type="Proteomes" id="UP000574276">
    <property type="component" value="Unassembled WGS sequence"/>
</dbReference>
<dbReference type="AlphaFoldDB" id="A0A839K0I0"/>
<reference evidence="2 3" key="1">
    <citation type="submission" date="2020-07" db="EMBL/GenBank/DDBJ databases">
        <title>Characterization and genome sequencing of isolate MD1, a novel member within the family Lachnospiraceae.</title>
        <authorList>
            <person name="Rettenmaier R."/>
            <person name="Di Bello L."/>
            <person name="Zinser C."/>
            <person name="Scheitz K."/>
            <person name="Liebl W."/>
            <person name="Zverlov V."/>
        </authorList>
    </citation>
    <scope>NUCLEOTIDE SEQUENCE [LARGE SCALE GENOMIC DNA]</scope>
    <source>
        <strain evidence="2 3">MD1</strain>
    </source>
</reference>
<accession>A0A839K0I0</accession>
<dbReference type="Gene3D" id="6.10.140.1340">
    <property type="match status" value="1"/>
</dbReference>
<comment type="caution">
    <text evidence="2">The sequence shown here is derived from an EMBL/GenBank/DDBJ whole genome shotgun (WGS) entry which is preliminary data.</text>
</comment>
<feature type="domain" description="Inner membrane protein YgaP-like transmembrane" evidence="1">
    <location>
        <begin position="58"/>
        <end position="110"/>
    </location>
</feature>
<evidence type="ECO:0000313" key="3">
    <source>
        <dbReference type="Proteomes" id="UP000574276"/>
    </source>
</evidence>
<evidence type="ECO:0000259" key="1">
    <source>
        <dbReference type="Pfam" id="PF11127"/>
    </source>
</evidence>
<protein>
    <submittedName>
        <fullName evidence="2">DUF2892 domain-containing protein</fullName>
    </submittedName>
</protein>
<name>A0A839K0I0_9FIRM</name>
<dbReference type="EMBL" id="JACEGA010000001">
    <property type="protein sequence ID" value="MBB2183204.1"/>
    <property type="molecule type" value="Genomic_DNA"/>
</dbReference>
<dbReference type="Pfam" id="PF11127">
    <property type="entry name" value="YgaP-like_TM"/>
    <property type="match status" value="1"/>
</dbReference>
<evidence type="ECO:0000313" key="2">
    <source>
        <dbReference type="EMBL" id="MBB2183204.1"/>
    </source>
</evidence>
<proteinExistence type="predicted"/>
<sequence length="151" mass="17256">MKIKNILPPTSQRVFMRTDPKINAEIRNHTIRTLNIFKNCNETEISERIRMLNQEWDIERVLEASAAALMLVSSYLGIKTSKLCFLITGTIGAFMVQHALQGWCPPLSLVRKWGVRTAEEIHAEKTALKIMRGDFFDDYSTAVDVLNMAEK</sequence>
<keyword evidence="3" id="KW-1185">Reference proteome</keyword>
<dbReference type="InterPro" id="IPR021309">
    <property type="entry name" value="YgaP-like_TM"/>
</dbReference>
<organism evidence="2 3">
    <name type="scientific">Variimorphobacter saccharofermentans</name>
    <dbReference type="NCBI Taxonomy" id="2755051"/>
    <lineage>
        <taxon>Bacteria</taxon>
        <taxon>Bacillati</taxon>
        <taxon>Bacillota</taxon>
        <taxon>Clostridia</taxon>
        <taxon>Lachnospirales</taxon>
        <taxon>Lachnospiraceae</taxon>
        <taxon>Variimorphobacter</taxon>
    </lineage>
</organism>
<gene>
    <name evidence="2" type="ORF">H0486_09965</name>
</gene>